<dbReference type="Gene3D" id="1.20.1280.50">
    <property type="match status" value="1"/>
</dbReference>
<dbReference type="SMART" id="SM00367">
    <property type="entry name" value="LRR_CC"/>
    <property type="match status" value="4"/>
</dbReference>
<dbReference type="AlphaFoldDB" id="A0AA38ZL57"/>
<feature type="domain" description="F-box" evidence="2">
    <location>
        <begin position="17"/>
        <end position="64"/>
    </location>
</feature>
<dbReference type="PROSITE" id="PS50181">
    <property type="entry name" value="FBOX"/>
    <property type="match status" value="1"/>
</dbReference>
<dbReference type="Pfam" id="PF12937">
    <property type="entry name" value="F-box-like"/>
    <property type="match status" value="1"/>
</dbReference>
<comment type="caution">
    <text evidence="3">The sequence shown here is derived from an EMBL/GenBank/DDBJ whole genome shotgun (WGS) entry which is preliminary data.</text>
</comment>
<evidence type="ECO:0000313" key="4">
    <source>
        <dbReference type="Proteomes" id="UP001168098"/>
    </source>
</evidence>
<feature type="region of interest" description="Disordered" evidence="1">
    <location>
        <begin position="1"/>
        <end position="20"/>
    </location>
</feature>
<dbReference type="PANTHER" id="PTHR38926:SF2">
    <property type="entry name" value="F-BOX_LRR-REPEAT PROTEIN 21-RELATED"/>
    <property type="match status" value="1"/>
</dbReference>
<dbReference type="Proteomes" id="UP001168098">
    <property type="component" value="Unassembled WGS sequence"/>
</dbReference>
<dbReference type="Gene3D" id="3.80.10.10">
    <property type="entry name" value="Ribonuclease Inhibitor"/>
    <property type="match status" value="1"/>
</dbReference>
<dbReference type="CDD" id="cd22164">
    <property type="entry name" value="F-box_AtSKIP19-like"/>
    <property type="match status" value="1"/>
</dbReference>
<dbReference type="EMBL" id="JARBHA010000010">
    <property type="protein sequence ID" value="KAJ9691116.1"/>
    <property type="molecule type" value="Genomic_DNA"/>
</dbReference>
<dbReference type="InterPro" id="IPR001611">
    <property type="entry name" value="Leu-rich_rpt"/>
</dbReference>
<evidence type="ECO:0000259" key="2">
    <source>
        <dbReference type="PROSITE" id="PS50181"/>
    </source>
</evidence>
<name>A0AA38ZL57_VITRO</name>
<gene>
    <name evidence="3" type="ORF">PVL29_013337</name>
</gene>
<dbReference type="Pfam" id="PF13516">
    <property type="entry name" value="LRR_6"/>
    <property type="match status" value="1"/>
</dbReference>
<dbReference type="InterPro" id="IPR032675">
    <property type="entry name" value="LRR_dom_sf"/>
</dbReference>
<sequence length="321" mass="37113">MDPPTPDSTSREEEEDERNWQELPRDVTSMILSKLNAVEILSSAQYVCSFWRTLCREPMMWRNIDMHNLGDLWDLDYDLEKMARHAVDRSCGQLLSICIEYFATDNLLNYIIDRSSHIRHLRLVSCYSISDDGLSEGIKRLPLLVEIDLCYCSFSKEVLETIGRYCPRLKSFRLNCQGFRHPHIECDEEALAIAQNMPGLKSLQLFGNKLTNDGLLAILDGCRHLESLDLRQCFNVTLGGNLVKRCAEQIKILRYPNDSTDDYEFDAEIHDDASFDQEYPSGISDLDLLSDGDYYDFSDGSDFSEYDPSDYDPYEPHHFYD</sequence>
<organism evidence="3 4">
    <name type="scientific">Vitis rotundifolia</name>
    <name type="common">Muscadine grape</name>
    <dbReference type="NCBI Taxonomy" id="103349"/>
    <lineage>
        <taxon>Eukaryota</taxon>
        <taxon>Viridiplantae</taxon>
        <taxon>Streptophyta</taxon>
        <taxon>Embryophyta</taxon>
        <taxon>Tracheophyta</taxon>
        <taxon>Spermatophyta</taxon>
        <taxon>Magnoliopsida</taxon>
        <taxon>eudicotyledons</taxon>
        <taxon>Gunneridae</taxon>
        <taxon>Pentapetalae</taxon>
        <taxon>rosids</taxon>
        <taxon>Vitales</taxon>
        <taxon>Vitaceae</taxon>
        <taxon>Viteae</taxon>
        <taxon>Vitis</taxon>
    </lineage>
</organism>
<reference evidence="3 4" key="1">
    <citation type="journal article" date="2023" name="BMC Biotechnol.">
        <title>Vitis rotundifolia cv Carlos genome sequencing.</title>
        <authorList>
            <person name="Huff M."/>
            <person name="Hulse-Kemp A."/>
            <person name="Scheffler B."/>
            <person name="Youngblood R."/>
            <person name="Simpson S."/>
            <person name="Babiker E."/>
            <person name="Staton M."/>
        </authorList>
    </citation>
    <scope>NUCLEOTIDE SEQUENCE [LARGE SCALE GENOMIC DNA]</scope>
    <source>
        <tissue evidence="3">Leaf</tissue>
    </source>
</reference>
<feature type="region of interest" description="Disordered" evidence="1">
    <location>
        <begin position="299"/>
        <end position="321"/>
    </location>
</feature>
<feature type="compositionally biased region" description="Acidic residues" evidence="1">
    <location>
        <begin position="302"/>
        <end position="313"/>
    </location>
</feature>
<dbReference type="InterPro" id="IPR001810">
    <property type="entry name" value="F-box_dom"/>
</dbReference>
<proteinExistence type="predicted"/>
<dbReference type="SUPFAM" id="SSF52047">
    <property type="entry name" value="RNI-like"/>
    <property type="match status" value="1"/>
</dbReference>
<dbReference type="InterPro" id="IPR036047">
    <property type="entry name" value="F-box-like_dom_sf"/>
</dbReference>
<dbReference type="SUPFAM" id="SSF81383">
    <property type="entry name" value="F-box domain"/>
    <property type="match status" value="1"/>
</dbReference>
<dbReference type="InterPro" id="IPR006553">
    <property type="entry name" value="Leu-rich_rpt_Cys-con_subtyp"/>
</dbReference>
<protein>
    <recommendedName>
        <fullName evidence="2">F-box domain-containing protein</fullName>
    </recommendedName>
</protein>
<evidence type="ECO:0000256" key="1">
    <source>
        <dbReference type="SAM" id="MobiDB-lite"/>
    </source>
</evidence>
<keyword evidence="4" id="KW-1185">Reference proteome</keyword>
<dbReference type="PANTHER" id="PTHR38926">
    <property type="entry name" value="F-BOX DOMAIN CONTAINING PROTEIN, EXPRESSED"/>
    <property type="match status" value="1"/>
</dbReference>
<evidence type="ECO:0000313" key="3">
    <source>
        <dbReference type="EMBL" id="KAJ9691116.1"/>
    </source>
</evidence>
<accession>A0AA38ZL57</accession>